<gene>
    <name evidence="1" type="ORF">KIH39_15970</name>
</gene>
<keyword evidence="2" id="KW-1185">Reference proteome</keyword>
<dbReference type="EMBL" id="CP074694">
    <property type="protein sequence ID" value="QVL30347.1"/>
    <property type="molecule type" value="Genomic_DNA"/>
</dbReference>
<reference evidence="1" key="1">
    <citation type="submission" date="2021-05" db="EMBL/GenBank/DDBJ databases">
        <title>Complete genome sequence of the cellulolytic planctomycete Telmatocola sphagniphila SP2T and characterization of the first cellulase from planctomycetes.</title>
        <authorList>
            <person name="Rakitin A.L."/>
            <person name="Beletsky A.V."/>
            <person name="Naumoff D.G."/>
            <person name="Kulichevskaya I.S."/>
            <person name="Mardanov A.V."/>
            <person name="Ravin N.V."/>
            <person name="Dedysh S.N."/>
        </authorList>
    </citation>
    <scope>NUCLEOTIDE SEQUENCE</scope>
    <source>
        <strain evidence="1">SP2T</strain>
    </source>
</reference>
<protein>
    <submittedName>
        <fullName evidence="1">Uncharacterized protein</fullName>
    </submittedName>
</protein>
<organism evidence="1 2">
    <name type="scientific">Telmatocola sphagniphila</name>
    <dbReference type="NCBI Taxonomy" id="1123043"/>
    <lineage>
        <taxon>Bacteria</taxon>
        <taxon>Pseudomonadati</taxon>
        <taxon>Planctomycetota</taxon>
        <taxon>Planctomycetia</taxon>
        <taxon>Gemmatales</taxon>
        <taxon>Gemmataceae</taxon>
    </lineage>
</organism>
<dbReference type="RefSeq" id="WP_213494218.1">
    <property type="nucleotide sequence ID" value="NZ_CP074694.1"/>
</dbReference>
<dbReference type="AlphaFoldDB" id="A0A8E6B2Y7"/>
<name>A0A8E6B2Y7_9BACT</name>
<sequence>MCKIFVVFILLLIGLYLHNSNSHFEADITKKNLINEVFQDADLVAICKPLKKSDGGELVNLKKKYGFDTILKLYITDLEVKQVFKGPNLKEIKLHHYEIHQENEVVIQGNLPNILTFKYDPIYISDSKSIYLRTEAPLYLLYLKKSDKKDNLYTTVTDIVDSRSSCFELYRPIELIKK</sequence>
<dbReference type="Proteomes" id="UP000676194">
    <property type="component" value="Chromosome"/>
</dbReference>
<evidence type="ECO:0000313" key="1">
    <source>
        <dbReference type="EMBL" id="QVL30347.1"/>
    </source>
</evidence>
<evidence type="ECO:0000313" key="2">
    <source>
        <dbReference type="Proteomes" id="UP000676194"/>
    </source>
</evidence>
<accession>A0A8E6B2Y7</accession>
<proteinExistence type="predicted"/>
<dbReference type="KEGG" id="tsph:KIH39_15970"/>